<dbReference type="GO" id="GO:0016197">
    <property type="term" value="P:endosomal transport"/>
    <property type="evidence" value="ECO:0007669"/>
    <property type="project" value="TreeGrafter"/>
</dbReference>
<evidence type="ECO:0000313" key="1">
    <source>
        <dbReference type="EMBL" id="KAK8382019.1"/>
    </source>
</evidence>
<name>A0AAW0T3S1_SCYPA</name>
<dbReference type="InterPro" id="IPR053202">
    <property type="entry name" value="EGF_Rcpt_Signaling_Reg"/>
</dbReference>
<gene>
    <name evidence="1" type="ORF">O3P69_015191</name>
</gene>
<dbReference type="PANTHER" id="PTHR34009:SF2">
    <property type="entry name" value="PROTEIN STAR"/>
    <property type="match status" value="1"/>
</dbReference>
<comment type="caution">
    <text evidence="1">The sequence shown here is derived from an EMBL/GenBank/DDBJ whole genome shotgun (WGS) entry which is preliminary data.</text>
</comment>
<dbReference type="GO" id="GO:0031902">
    <property type="term" value="C:late endosome membrane"/>
    <property type="evidence" value="ECO:0007669"/>
    <property type="project" value="TreeGrafter"/>
</dbReference>
<dbReference type="AlphaFoldDB" id="A0AAW0T3S1"/>
<dbReference type="Proteomes" id="UP001487740">
    <property type="component" value="Unassembled WGS sequence"/>
</dbReference>
<proteinExistence type="predicted"/>
<dbReference type="EMBL" id="JARAKH010000039">
    <property type="protein sequence ID" value="KAK8382019.1"/>
    <property type="molecule type" value="Genomic_DNA"/>
</dbReference>
<evidence type="ECO:0000313" key="2">
    <source>
        <dbReference type="Proteomes" id="UP001487740"/>
    </source>
</evidence>
<dbReference type="PANTHER" id="PTHR34009">
    <property type="entry name" value="PROTEIN STAR"/>
    <property type="match status" value="1"/>
</dbReference>
<protein>
    <recommendedName>
        <fullName evidence="3">Methyltransferase FkbM domain-containing protein</fullName>
    </recommendedName>
</protein>
<dbReference type="GO" id="GO:0005794">
    <property type="term" value="C:Golgi apparatus"/>
    <property type="evidence" value="ECO:0007669"/>
    <property type="project" value="TreeGrafter"/>
</dbReference>
<dbReference type="GO" id="GO:0005886">
    <property type="term" value="C:plasma membrane"/>
    <property type="evidence" value="ECO:0007669"/>
    <property type="project" value="TreeGrafter"/>
</dbReference>
<dbReference type="GO" id="GO:0005789">
    <property type="term" value="C:endoplasmic reticulum membrane"/>
    <property type="evidence" value="ECO:0007669"/>
    <property type="project" value="TreeGrafter"/>
</dbReference>
<dbReference type="GO" id="GO:0006888">
    <property type="term" value="P:endoplasmic reticulum to Golgi vesicle-mediated transport"/>
    <property type="evidence" value="ECO:0007669"/>
    <property type="project" value="TreeGrafter"/>
</dbReference>
<keyword evidence="2" id="KW-1185">Reference proteome</keyword>
<sequence length="324" mass="35691">MEILSEGRLPGGLAQLSKTSSTIHWPSLLAPNWRRLCCLTSHVMEMGGPTRVMKWATRKYGRLVVAGVLSTSLMVNLTLHAGSALHYYCSYECLEALLTAPIFTLDHDAVLHLRDNWVDPPAPRGTYKPSFSLDQPPWTAKGNWGEAYTLIKNYFKQYEVPGTFVEVGAADGEFQSLTLWVEQQLGFRGLLVEPNPQAYQVLRAAGRSAYSIQACATPDEGHRQDRDLGRAVPVRCFNLGALVVAALRSVTVDLLVVSTHGGEIDILRNIPQQIKVKVLVVVAAIVTGEEMDNLKAAVDRWGLAPALTRHDINVFVPQESIIHA</sequence>
<organism evidence="1 2">
    <name type="scientific">Scylla paramamosain</name>
    <name type="common">Mud crab</name>
    <dbReference type="NCBI Taxonomy" id="85552"/>
    <lineage>
        <taxon>Eukaryota</taxon>
        <taxon>Metazoa</taxon>
        <taxon>Ecdysozoa</taxon>
        <taxon>Arthropoda</taxon>
        <taxon>Crustacea</taxon>
        <taxon>Multicrustacea</taxon>
        <taxon>Malacostraca</taxon>
        <taxon>Eumalacostraca</taxon>
        <taxon>Eucarida</taxon>
        <taxon>Decapoda</taxon>
        <taxon>Pleocyemata</taxon>
        <taxon>Brachyura</taxon>
        <taxon>Eubrachyura</taxon>
        <taxon>Portunoidea</taxon>
        <taxon>Portunidae</taxon>
        <taxon>Portuninae</taxon>
        <taxon>Scylla</taxon>
    </lineage>
</organism>
<accession>A0AAW0T3S1</accession>
<evidence type="ECO:0008006" key="3">
    <source>
        <dbReference type="Google" id="ProtNLM"/>
    </source>
</evidence>
<reference evidence="1 2" key="1">
    <citation type="submission" date="2023-03" db="EMBL/GenBank/DDBJ databases">
        <title>High-quality genome of Scylla paramamosain provides insights in environmental adaptation.</title>
        <authorList>
            <person name="Zhang L."/>
        </authorList>
    </citation>
    <scope>NUCLEOTIDE SEQUENCE [LARGE SCALE GENOMIC DNA]</scope>
    <source>
        <strain evidence="1">LZ_2023a</strain>
        <tissue evidence="1">Muscle</tissue>
    </source>
</reference>